<evidence type="ECO:0000256" key="4">
    <source>
        <dbReference type="ARBA" id="ARBA00022801"/>
    </source>
</evidence>
<reference evidence="7 8" key="1">
    <citation type="submission" date="2020-07" db="EMBL/GenBank/DDBJ databases">
        <title>Exploring microbial biodiversity for novel pathways involved in the catabolism of aromatic compounds derived from lignin.</title>
        <authorList>
            <person name="Elkins J."/>
        </authorList>
    </citation>
    <scope>NUCLEOTIDE SEQUENCE [LARGE SCALE GENOMIC DNA]</scope>
    <source>
        <strain evidence="7 8">H2C3B</strain>
    </source>
</reference>
<evidence type="ECO:0000313" key="8">
    <source>
        <dbReference type="Proteomes" id="UP000572540"/>
    </source>
</evidence>
<keyword evidence="1 7" id="KW-0121">Carboxypeptidase</keyword>
<dbReference type="InterPro" id="IPR029058">
    <property type="entry name" value="AB_hydrolase_fold"/>
</dbReference>
<protein>
    <submittedName>
        <fullName evidence="7">Carboxypeptidase C (Cathepsin A)</fullName>
    </submittedName>
</protein>
<organism evidence="7 8">
    <name type="scientific">Paraburkholderia bryophila</name>
    <dbReference type="NCBI Taxonomy" id="420952"/>
    <lineage>
        <taxon>Bacteria</taxon>
        <taxon>Pseudomonadati</taxon>
        <taxon>Pseudomonadota</taxon>
        <taxon>Betaproteobacteria</taxon>
        <taxon>Burkholderiales</taxon>
        <taxon>Burkholderiaceae</taxon>
        <taxon>Paraburkholderia</taxon>
    </lineage>
</organism>
<keyword evidence="4" id="KW-0378">Hydrolase</keyword>
<proteinExistence type="predicted"/>
<evidence type="ECO:0000256" key="6">
    <source>
        <dbReference type="SAM" id="MobiDB-lite"/>
    </source>
</evidence>
<dbReference type="EMBL" id="JACCAU010000001">
    <property type="protein sequence ID" value="NYH14352.1"/>
    <property type="molecule type" value="Genomic_DNA"/>
</dbReference>
<dbReference type="GO" id="GO:0004185">
    <property type="term" value="F:serine-type carboxypeptidase activity"/>
    <property type="evidence" value="ECO:0007669"/>
    <property type="project" value="InterPro"/>
</dbReference>
<accession>A0A7Y9W4Z9</accession>
<evidence type="ECO:0000256" key="1">
    <source>
        <dbReference type="ARBA" id="ARBA00022645"/>
    </source>
</evidence>
<comment type="caution">
    <text evidence="7">The sequence shown here is derived from an EMBL/GenBank/DDBJ whole genome shotgun (WGS) entry which is preliminary data.</text>
</comment>
<keyword evidence="5" id="KW-0325">Glycoprotein</keyword>
<dbReference type="PROSITE" id="PS00131">
    <property type="entry name" value="CARBOXYPEPT_SER_SER"/>
    <property type="match status" value="1"/>
</dbReference>
<keyword evidence="3" id="KW-0732">Signal</keyword>
<evidence type="ECO:0000256" key="3">
    <source>
        <dbReference type="ARBA" id="ARBA00022729"/>
    </source>
</evidence>
<dbReference type="PANTHER" id="PTHR11802">
    <property type="entry name" value="SERINE PROTEASE FAMILY S10 SERINE CARBOXYPEPTIDASE"/>
    <property type="match status" value="1"/>
</dbReference>
<sequence>MDVGLPHSGWRRDAHDRQAGRHRRDAVYKHSIQIRGSRMVNRVVYCARYGCLFSLAVALLSACGGDNKPAGAVPETAQSPAPGPSAAALADQRYADPNTYSTAAADALPANSVFDQAAITHHTMTLNGKVVNYTATAGHLTAIAPRADASKPADNEVSFFYVAYTRDNQPLGTRPVTFFWNGGPGSSTIWLHLGSWGPKTFKVDEASFTPDQLQTQPTSFPLVDNDVSMLDDTDLVFVDAPGTGFSEAIAPHTNQEFWGVDQDTKAFRDFINRYIAANHRQTSPKYLYGESYGGIRTPIVADLLEQAGSSGQGGPALTGVILNSPILSYKTNCERSGNFSCEGFIPSYGAVAYSKKVATDPLAATATLPDYVNQMRLFSSQYWVPALSPYLRSTASRKSVPGEPGSFTQDQQTLFGLLAAKTGLTNVEWSTSLNMRPQYFEASMIAQLGLGDDGSHMDRYNGMVTIPASATYDAQSYNDLAFQNEITGFLPNFLGYTSKSTYALEPSDPIDMWDWKHGADKSNHPTSLPDLTDALTLDPKLKVVVFHGYHDLACPLHQSELDLEGAGLAPTVPVKAFPGGHMIYLTKDSRQPMKQAIDRFFGTASVASVAAR</sequence>
<dbReference type="InterPro" id="IPR001563">
    <property type="entry name" value="Peptidase_S10"/>
</dbReference>
<keyword evidence="2" id="KW-0645">Protease</keyword>
<feature type="region of interest" description="Disordered" evidence="6">
    <location>
        <begin position="1"/>
        <end position="24"/>
    </location>
</feature>
<feature type="compositionally biased region" description="Basic and acidic residues" evidence="6">
    <location>
        <begin position="10"/>
        <end position="19"/>
    </location>
</feature>
<dbReference type="RefSeq" id="WP_179709614.1">
    <property type="nucleotide sequence ID" value="NZ_JACCAU010000001.1"/>
</dbReference>
<dbReference type="GO" id="GO:0006508">
    <property type="term" value="P:proteolysis"/>
    <property type="evidence" value="ECO:0007669"/>
    <property type="project" value="UniProtKB-KW"/>
</dbReference>
<dbReference type="Proteomes" id="UP000572540">
    <property type="component" value="Unassembled WGS sequence"/>
</dbReference>
<evidence type="ECO:0000313" key="7">
    <source>
        <dbReference type="EMBL" id="NYH14352.1"/>
    </source>
</evidence>
<gene>
    <name evidence="7" type="ORF">GGD41_001580</name>
</gene>
<dbReference type="Pfam" id="PF00450">
    <property type="entry name" value="Peptidase_S10"/>
    <property type="match status" value="1"/>
</dbReference>
<name>A0A7Y9W4Z9_9BURK</name>
<dbReference type="SUPFAM" id="SSF53474">
    <property type="entry name" value="alpha/beta-Hydrolases"/>
    <property type="match status" value="1"/>
</dbReference>
<evidence type="ECO:0000256" key="2">
    <source>
        <dbReference type="ARBA" id="ARBA00022670"/>
    </source>
</evidence>
<dbReference type="AlphaFoldDB" id="A0A7Y9W4Z9"/>
<dbReference type="InterPro" id="IPR018202">
    <property type="entry name" value="Ser_caboxypep_ser_AS"/>
</dbReference>
<dbReference type="Gene3D" id="3.40.50.1820">
    <property type="entry name" value="alpha/beta hydrolase"/>
    <property type="match status" value="1"/>
</dbReference>
<dbReference type="PANTHER" id="PTHR11802:SF3">
    <property type="entry name" value="RETINOID-INDUCIBLE SERINE CARBOXYPEPTIDASE"/>
    <property type="match status" value="1"/>
</dbReference>
<evidence type="ECO:0000256" key="5">
    <source>
        <dbReference type="ARBA" id="ARBA00023180"/>
    </source>
</evidence>